<keyword evidence="3" id="KW-1185">Reference proteome</keyword>
<accession>A0A8S3UJA5</accession>
<protein>
    <submittedName>
        <fullName evidence="2">Uncharacterized protein</fullName>
    </submittedName>
</protein>
<dbReference type="Proteomes" id="UP000683360">
    <property type="component" value="Unassembled WGS sequence"/>
</dbReference>
<reference evidence="2" key="1">
    <citation type="submission" date="2021-03" db="EMBL/GenBank/DDBJ databases">
        <authorList>
            <person name="Bekaert M."/>
        </authorList>
    </citation>
    <scope>NUCLEOTIDE SEQUENCE</scope>
</reference>
<keyword evidence="1" id="KW-1133">Transmembrane helix</keyword>
<keyword evidence="1" id="KW-0812">Transmembrane</keyword>
<comment type="caution">
    <text evidence="2">The sequence shown here is derived from an EMBL/GenBank/DDBJ whole genome shotgun (WGS) entry which is preliminary data.</text>
</comment>
<dbReference type="AlphaFoldDB" id="A0A8S3UJA5"/>
<evidence type="ECO:0000313" key="3">
    <source>
        <dbReference type="Proteomes" id="UP000683360"/>
    </source>
</evidence>
<keyword evidence="1" id="KW-0472">Membrane</keyword>
<organism evidence="2 3">
    <name type="scientific">Mytilus edulis</name>
    <name type="common">Blue mussel</name>
    <dbReference type="NCBI Taxonomy" id="6550"/>
    <lineage>
        <taxon>Eukaryota</taxon>
        <taxon>Metazoa</taxon>
        <taxon>Spiralia</taxon>
        <taxon>Lophotrochozoa</taxon>
        <taxon>Mollusca</taxon>
        <taxon>Bivalvia</taxon>
        <taxon>Autobranchia</taxon>
        <taxon>Pteriomorphia</taxon>
        <taxon>Mytilida</taxon>
        <taxon>Mytiloidea</taxon>
        <taxon>Mytilidae</taxon>
        <taxon>Mytilinae</taxon>
        <taxon>Mytilus</taxon>
    </lineage>
</organism>
<evidence type="ECO:0000313" key="2">
    <source>
        <dbReference type="EMBL" id="CAG2242827.1"/>
    </source>
</evidence>
<sequence length="178" mass="20206">MVEVEIEIIIILRKSCVIASTFIVLYFTDTFGKNCSVDLERIHDHADIFVMYDGEQLHETCNDMSFSGFDEDNPGDEYRTYNCDIKPDSRYCGKGKDSLFIDLKLLAVMTRDVRFKLQVEAELTFNYNSFVAAVVGGVIGGFVFICIVTGVIIFMTCKRKRSPGQVLTPVNRTEREVL</sequence>
<evidence type="ECO:0000256" key="1">
    <source>
        <dbReference type="SAM" id="Phobius"/>
    </source>
</evidence>
<proteinExistence type="predicted"/>
<feature type="transmembrane region" description="Helical" evidence="1">
    <location>
        <begin position="130"/>
        <end position="155"/>
    </location>
</feature>
<gene>
    <name evidence="2" type="ORF">MEDL_54943</name>
</gene>
<dbReference type="OrthoDB" id="6108429at2759"/>
<dbReference type="EMBL" id="CAJPWZ010002684">
    <property type="protein sequence ID" value="CAG2242827.1"/>
    <property type="molecule type" value="Genomic_DNA"/>
</dbReference>
<name>A0A8S3UJA5_MYTED</name>